<keyword evidence="1 5" id="KW-0812">Transmembrane</keyword>
<evidence type="ECO:0000256" key="4">
    <source>
        <dbReference type="SAM" id="MobiDB-lite"/>
    </source>
</evidence>
<feature type="transmembrane region" description="Helical" evidence="5">
    <location>
        <begin position="178"/>
        <end position="195"/>
    </location>
</feature>
<feature type="transmembrane region" description="Helical" evidence="5">
    <location>
        <begin position="21"/>
        <end position="40"/>
    </location>
</feature>
<evidence type="ECO:0000256" key="2">
    <source>
        <dbReference type="ARBA" id="ARBA00022989"/>
    </source>
</evidence>
<feature type="transmembrane region" description="Helical" evidence="5">
    <location>
        <begin position="378"/>
        <end position="395"/>
    </location>
</feature>
<feature type="region of interest" description="Disordered" evidence="4">
    <location>
        <begin position="1"/>
        <end position="22"/>
    </location>
</feature>
<feature type="transmembrane region" description="Helical" evidence="5">
    <location>
        <begin position="117"/>
        <end position="137"/>
    </location>
</feature>
<dbReference type="EMBL" id="FNUY01000007">
    <property type="protein sequence ID" value="SEG60789.1"/>
    <property type="molecule type" value="Genomic_DNA"/>
</dbReference>
<dbReference type="RefSeq" id="WP_103873857.1">
    <property type="nucleotide sequence ID" value="NZ_FNUY01000007.1"/>
</dbReference>
<dbReference type="GO" id="GO:0022857">
    <property type="term" value="F:transmembrane transporter activity"/>
    <property type="evidence" value="ECO:0007669"/>
    <property type="project" value="InterPro"/>
</dbReference>
<gene>
    <name evidence="6" type="ORF">SAMN04488115_107279</name>
</gene>
<dbReference type="PANTHER" id="PTHR23521:SF3">
    <property type="entry name" value="MFS TRANSPORTER"/>
    <property type="match status" value="1"/>
</dbReference>
<dbReference type="AlphaFoldDB" id="A0A1H6BJ53"/>
<feature type="transmembrane region" description="Helical" evidence="5">
    <location>
        <begin position="311"/>
        <end position="337"/>
    </location>
</feature>
<feature type="transmembrane region" description="Helical" evidence="5">
    <location>
        <begin position="207"/>
        <end position="231"/>
    </location>
</feature>
<feature type="transmembrane region" description="Helical" evidence="5">
    <location>
        <begin position="282"/>
        <end position="305"/>
    </location>
</feature>
<dbReference type="Proteomes" id="UP000236743">
    <property type="component" value="Unassembled WGS sequence"/>
</dbReference>
<accession>A0A1H6BJ53</accession>
<dbReference type="InterPro" id="IPR036259">
    <property type="entry name" value="MFS_trans_sf"/>
</dbReference>
<feature type="transmembrane region" description="Helical" evidence="5">
    <location>
        <begin position="251"/>
        <end position="275"/>
    </location>
</feature>
<evidence type="ECO:0000256" key="5">
    <source>
        <dbReference type="SAM" id="Phobius"/>
    </source>
</evidence>
<feature type="region of interest" description="Disordered" evidence="4">
    <location>
        <begin position="402"/>
        <end position="425"/>
    </location>
</feature>
<evidence type="ECO:0000256" key="3">
    <source>
        <dbReference type="ARBA" id="ARBA00023136"/>
    </source>
</evidence>
<feature type="transmembrane region" description="Helical" evidence="5">
    <location>
        <begin position="92"/>
        <end position="111"/>
    </location>
</feature>
<dbReference type="SUPFAM" id="SSF103473">
    <property type="entry name" value="MFS general substrate transporter"/>
    <property type="match status" value="1"/>
</dbReference>
<feature type="transmembrane region" description="Helical" evidence="5">
    <location>
        <begin position="149"/>
        <end position="172"/>
    </location>
</feature>
<protein>
    <submittedName>
        <fullName evidence="6">Cyanate permease</fullName>
    </submittedName>
</protein>
<evidence type="ECO:0000313" key="7">
    <source>
        <dbReference type="Proteomes" id="UP000236743"/>
    </source>
</evidence>
<evidence type="ECO:0000313" key="6">
    <source>
        <dbReference type="EMBL" id="SEG60789.1"/>
    </source>
</evidence>
<proteinExistence type="predicted"/>
<reference evidence="6 7" key="1">
    <citation type="submission" date="2016-10" db="EMBL/GenBank/DDBJ databases">
        <authorList>
            <person name="de Groot N.N."/>
        </authorList>
    </citation>
    <scope>NUCLEOTIDE SEQUENCE [LARGE SCALE GENOMIC DNA]</scope>
    <source>
        <strain evidence="6 7">DSM 26656</strain>
    </source>
</reference>
<keyword evidence="7" id="KW-1185">Reference proteome</keyword>
<dbReference type="InterPro" id="IPR011701">
    <property type="entry name" value="MFS"/>
</dbReference>
<dbReference type="InterPro" id="IPR047200">
    <property type="entry name" value="MFS_YcaD-like"/>
</dbReference>
<dbReference type="Pfam" id="PF07690">
    <property type="entry name" value="MFS_1"/>
    <property type="match status" value="1"/>
</dbReference>
<organism evidence="6 7">
    <name type="scientific">Bosea lathyri</name>
    <dbReference type="NCBI Taxonomy" id="1036778"/>
    <lineage>
        <taxon>Bacteria</taxon>
        <taxon>Pseudomonadati</taxon>
        <taxon>Pseudomonadota</taxon>
        <taxon>Alphaproteobacteria</taxon>
        <taxon>Hyphomicrobiales</taxon>
        <taxon>Boseaceae</taxon>
        <taxon>Bosea</taxon>
    </lineage>
</organism>
<evidence type="ECO:0000256" key="1">
    <source>
        <dbReference type="ARBA" id="ARBA00022692"/>
    </source>
</evidence>
<name>A0A1H6BJ53_9HYPH</name>
<dbReference type="CDD" id="cd17477">
    <property type="entry name" value="MFS_YcaD_like"/>
    <property type="match status" value="1"/>
</dbReference>
<dbReference type="OrthoDB" id="9810614at2"/>
<feature type="transmembrane region" description="Helical" evidence="5">
    <location>
        <begin position="344"/>
        <end position="366"/>
    </location>
</feature>
<keyword evidence="2 5" id="KW-1133">Transmembrane helix</keyword>
<feature type="transmembrane region" description="Helical" evidence="5">
    <location>
        <begin position="60"/>
        <end position="80"/>
    </location>
</feature>
<feature type="compositionally biased region" description="Pro residues" evidence="4">
    <location>
        <begin position="412"/>
        <end position="425"/>
    </location>
</feature>
<sequence>MKQPETKSDTKPETKSERSQPGTAAALSAIVTGALILQMASTIVHTVVPLRLALEKQPPLLIGIVGSAYAVGFLIGCFAIPSLIRRIGHIRGFAVFAALQAALTLSLPLLPVEWWSLSRFIMGVAAAGHGICIESWISGQARSSHRGRIFGLYQIMNRIALIASQVAVGYAAVLSQNIFLIASAAFSIALIPVGLTRARGPESASLVSVKLSTLWLHAPAAVIGCLFVGLMSGPLTNVAPAYGILIGLDQASAILLTAAIQIGALILQWPIGFLADRLDSRIIMLGAATTVVLAVATLGGVLLVGSSHYRLWLFGLFAVIGGGSVPLYTVAVTHAYLRLGQERAVGLSAGLLFLWGTGAAIGPVAATGFMQAFGPQGLLAYIGVLSAGTAAYLVMRLMKKPPSTDPNADYPTLPPSMPDIGPRPR</sequence>
<keyword evidence="3 5" id="KW-0472">Membrane</keyword>
<dbReference type="PANTHER" id="PTHR23521">
    <property type="entry name" value="TRANSPORTER MFS SUPERFAMILY"/>
    <property type="match status" value="1"/>
</dbReference>
<dbReference type="GO" id="GO:0005886">
    <property type="term" value="C:plasma membrane"/>
    <property type="evidence" value="ECO:0007669"/>
    <property type="project" value="TreeGrafter"/>
</dbReference>
<feature type="compositionally biased region" description="Basic and acidic residues" evidence="4">
    <location>
        <begin position="1"/>
        <end position="18"/>
    </location>
</feature>
<dbReference type="Gene3D" id="1.20.1250.20">
    <property type="entry name" value="MFS general substrate transporter like domains"/>
    <property type="match status" value="2"/>
</dbReference>